<dbReference type="SUPFAM" id="SSF52266">
    <property type="entry name" value="SGNH hydrolase"/>
    <property type="match status" value="1"/>
</dbReference>
<proteinExistence type="inferred from homology"/>
<evidence type="ECO:0008006" key="3">
    <source>
        <dbReference type="Google" id="ProtNLM"/>
    </source>
</evidence>
<dbReference type="GO" id="GO:0016788">
    <property type="term" value="F:hydrolase activity, acting on ester bonds"/>
    <property type="evidence" value="ECO:0007669"/>
    <property type="project" value="InterPro"/>
</dbReference>
<reference evidence="2" key="1">
    <citation type="submission" date="2018-02" db="EMBL/GenBank/DDBJ databases">
        <title>Rhizophora mucronata_Transcriptome.</title>
        <authorList>
            <person name="Meera S.P."/>
            <person name="Sreeshan A."/>
            <person name="Augustine A."/>
        </authorList>
    </citation>
    <scope>NUCLEOTIDE SEQUENCE</scope>
    <source>
        <tissue evidence="2">Leaf</tissue>
    </source>
</reference>
<dbReference type="EMBL" id="GGEC01088636">
    <property type="protein sequence ID" value="MBX69120.1"/>
    <property type="molecule type" value="Transcribed_RNA"/>
</dbReference>
<sequence>MFNDYVGKIKPVLGEEGTANIVLKSIYVVCVGSNDISNTYPIRSSQYDINSYTDLLINSATSFFKELYGLGARRIAILSLPPIGCLPSQRTLTGGPNRQCNEFTNQAAMLFNSKLSSTIDSLNQVLPDARLAFGDIYNPLLSLIQNPAKYGFEVATKGCCGTGNIEVSVFCNRLEDTYTCKDASKYIFWDSFHPTEKAYKTLVPIVLKQALNKLF</sequence>
<evidence type="ECO:0000313" key="2">
    <source>
        <dbReference type="EMBL" id="MBX69120.1"/>
    </source>
</evidence>
<evidence type="ECO:0000256" key="1">
    <source>
        <dbReference type="ARBA" id="ARBA00008668"/>
    </source>
</evidence>
<accession>A0A2P2QQ39</accession>
<dbReference type="PANTHER" id="PTHR45642">
    <property type="entry name" value="GDSL ESTERASE/LIPASE EXL3"/>
    <property type="match status" value="1"/>
</dbReference>
<dbReference type="PANTHER" id="PTHR45642:SF95">
    <property type="entry name" value="GDSL-LIKE LIPASE_ACYLHYDROLASE FAMILY PROTEIN, EXPRESSED"/>
    <property type="match status" value="1"/>
</dbReference>
<dbReference type="AlphaFoldDB" id="A0A2P2QQ39"/>
<dbReference type="InterPro" id="IPR001087">
    <property type="entry name" value="GDSL"/>
</dbReference>
<dbReference type="InterPro" id="IPR050592">
    <property type="entry name" value="GDSL_lipolytic_enzyme"/>
</dbReference>
<name>A0A2P2QQ39_RHIMU</name>
<dbReference type="Gene3D" id="3.40.50.1110">
    <property type="entry name" value="SGNH hydrolase"/>
    <property type="match status" value="1"/>
</dbReference>
<comment type="similarity">
    <text evidence="1">Belongs to the 'GDSL' lipolytic enzyme family.</text>
</comment>
<dbReference type="GO" id="GO:0005576">
    <property type="term" value="C:extracellular region"/>
    <property type="evidence" value="ECO:0007669"/>
    <property type="project" value="TreeGrafter"/>
</dbReference>
<dbReference type="InterPro" id="IPR036514">
    <property type="entry name" value="SGNH_hydro_sf"/>
</dbReference>
<protein>
    <recommendedName>
        <fullName evidence="3">GDSL esterase/lipase EXL3-like</fullName>
    </recommendedName>
</protein>
<organism evidence="2">
    <name type="scientific">Rhizophora mucronata</name>
    <name type="common">Asiatic mangrove</name>
    <dbReference type="NCBI Taxonomy" id="61149"/>
    <lineage>
        <taxon>Eukaryota</taxon>
        <taxon>Viridiplantae</taxon>
        <taxon>Streptophyta</taxon>
        <taxon>Embryophyta</taxon>
        <taxon>Tracheophyta</taxon>
        <taxon>Spermatophyta</taxon>
        <taxon>Magnoliopsida</taxon>
        <taxon>eudicotyledons</taxon>
        <taxon>Gunneridae</taxon>
        <taxon>Pentapetalae</taxon>
        <taxon>rosids</taxon>
        <taxon>fabids</taxon>
        <taxon>Malpighiales</taxon>
        <taxon>Rhizophoraceae</taxon>
        <taxon>Rhizophora</taxon>
    </lineage>
</organism>
<dbReference type="Pfam" id="PF00657">
    <property type="entry name" value="Lipase_GDSL"/>
    <property type="match status" value="1"/>
</dbReference>